<accession>A0ABS9X931</accession>
<gene>
    <name evidence="6" type="ORF">MQN93_02440</name>
</gene>
<sequence>MNRPLVALLSGAGISTDSGIPDYRGPNGLWRKDPEAEKLVTYEYYMADPDIRRRSWRMRRESQALRAEPNAAHRAVAELERSGVPVRVITQNVDGLHQLAGVPGRKVLELHGSAREVVCTGCRARGSMEEALARLDAGEADPACRECGGILKSATVMFGEQLDPVVLGEAVAVTKACQIFIAVGTSLQVHPAAGLAGLATDHGARLIIVNAEPTPYDELADEVVREPIGTALPRLLRGLSAGDDV</sequence>
<evidence type="ECO:0000313" key="6">
    <source>
        <dbReference type="EMBL" id="MCI3238577.1"/>
    </source>
</evidence>
<dbReference type="RefSeq" id="WP_242708087.1">
    <property type="nucleotide sequence ID" value="NZ_JALDAX010000001.1"/>
</dbReference>
<feature type="binding site" evidence="4">
    <location>
        <position position="119"/>
    </location>
    <ligand>
        <name>Zn(2+)</name>
        <dbReference type="ChEBI" id="CHEBI:29105"/>
    </ligand>
</feature>
<dbReference type="CDD" id="cd01407">
    <property type="entry name" value="SIR2-fam"/>
    <property type="match status" value="1"/>
</dbReference>
<evidence type="ECO:0000313" key="7">
    <source>
        <dbReference type="Proteomes" id="UP001165270"/>
    </source>
</evidence>
<reference evidence="6" key="1">
    <citation type="submission" date="2022-03" db="EMBL/GenBank/DDBJ databases">
        <title>Streptomyces 7R015 and 7R016 isolated from Barleria lupulina in Thailand.</title>
        <authorList>
            <person name="Kanchanasin P."/>
            <person name="Phongsopitanun W."/>
            <person name="Tanasupawat S."/>
        </authorList>
    </citation>
    <scope>NUCLEOTIDE SEQUENCE</scope>
    <source>
        <strain evidence="6">7R016</strain>
    </source>
</reference>
<keyword evidence="7" id="KW-1185">Reference proteome</keyword>
<feature type="binding site" evidence="4">
    <location>
        <position position="122"/>
    </location>
    <ligand>
        <name>Zn(2+)</name>
        <dbReference type="ChEBI" id="CHEBI:29105"/>
    </ligand>
</feature>
<keyword evidence="4" id="KW-0479">Metal-binding</keyword>
<dbReference type="EC" id="2.3.1.286" evidence="1"/>
<organism evidence="6 7">
    <name type="scientific">Streptomyces spinosisporus</name>
    <dbReference type="NCBI Taxonomy" id="2927582"/>
    <lineage>
        <taxon>Bacteria</taxon>
        <taxon>Bacillati</taxon>
        <taxon>Actinomycetota</taxon>
        <taxon>Actinomycetes</taxon>
        <taxon>Kitasatosporales</taxon>
        <taxon>Streptomycetaceae</taxon>
        <taxon>Streptomyces</taxon>
    </lineage>
</organism>
<evidence type="ECO:0000259" key="5">
    <source>
        <dbReference type="PROSITE" id="PS50305"/>
    </source>
</evidence>
<keyword evidence="2" id="KW-0808">Transferase</keyword>
<dbReference type="Gene3D" id="3.30.1600.10">
    <property type="entry name" value="SIR2/SIRT2 'Small Domain"/>
    <property type="match status" value="1"/>
</dbReference>
<dbReference type="InterPro" id="IPR026590">
    <property type="entry name" value="Ssirtuin_cat_dom"/>
</dbReference>
<dbReference type="Gene3D" id="3.40.50.1220">
    <property type="entry name" value="TPP-binding domain"/>
    <property type="match status" value="1"/>
</dbReference>
<dbReference type="InterPro" id="IPR050134">
    <property type="entry name" value="NAD-dep_sirtuin_deacylases"/>
</dbReference>
<feature type="domain" description="Deacetylase sirtuin-type" evidence="5">
    <location>
        <begin position="1"/>
        <end position="242"/>
    </location>
</feature>
<dbReference type="PANTHER" id="PTHR11085:SF4">
    <property type="entry name" value="NAD-DEPENDENT PROTEIN DEACYLASE"/>
    <property type="match status" value="1"/>
</dbReference>
<evidence type="ECO:0000256" key="2">
    <source>
        <dbReference type="ARBA" id="ARBA00022679"/>
    </source>
</evidence>
<dbReference type="Pfam" id="PF02146">
    <property type="entry name" value="SIR2"/>
    <property type="match status" value="1"/>
</dbReference>
<feature type="active site" description="Proton acceptor" evidence="4">
    <location>
        <position position="111"/>
    </location>
</feature>
<dbReference type="Proteomes" id="UP001165270">
    <property type="component" value="Unassembled WGS sequence"/>
</dbReference>
<evidence type="ECO:0000256" key="4">
    <source>
        <dbReference type="PROSITE-ProRule" id="PRU00236"/>
    </source>
</evidence>
<evidence type="ECO:0000256" key="3">
    <source>
        <dbReference type="ARBA" id="ARBA00023027"/>
    </source>
</evidence>
<dbReference type="SUPFAM" id="SSF52467">
    <property type="entry name" value="DHS-like NAD/FAD-binding domain"/>
    <property type="match status" value="1"/>
</dbReference>
<keyword evidence="4" id="KW-0862">Zinc</keyword>
<dbReference type="InterPro" id="IPR029035">
    <property type="entry name" value="DHS-like_NAD/FAD-binding_dom"/>
</dbReference>
<comment type="caution">
    <text evidence="6">The sequence shown here is derived from an EMBL/GenBank/DDBJ whole genome shotgun (WGS) entry which is preliminary data.</text>
</comment>
<keyword evidence="3" id="KW-0520">NAD</keyword>
<dbReference type="PROSITE" id="PS50305">
    <property type="entry name" value="SIRTUIN"/>
    <property type="match status" value="1"/>
</dbReference>
<dbReference type="InterPro" id="IPR003000">
    <property type="entry name" value="Sirtuin"/>
</dbReference>
<feature type="binding site" evidence="4">
    <location>
        <position position="144"/>
    </location>
    <ligand>
        <name>Zn(2+)</name>
        <dbReference type="ChEBI" id="CHEBI:29105"/>
    </ligand>
</feature>
<protein>
    <recommendedName>
        <fullName evidence="1">protein acetyllysine N-acetyltransferase</fullName>
        <ecNumber evidence="1">2.3.1.286</ecNumber>
    </recommendedName>
</protein>
<name>A0ABS9X931_9ACTN</name>
<feature type="binding site" evidence="4">
    <location>
        <position position="147"/>
    </location>
    <ligand>
        <name>Zn(2+)</name>
        <dbReference type="ChEBI" id="CHEBI:29105"/>
    </ligand>
</feature>
<dbReference type="InterPro" id="IPR026591">
    <property type="entry name" value="Sirtuin_cat_small_dom_sf"/>
</dbReference>
<proteinExistence type="predicted"/>
<evidence type="ECO:0000256" key="1">
    <source>
        <dbReference type="ARBA" id="ARBA00012928"/>
    </source>
</evidence>
<dbReference type="EMBL" id="JALDAX010000001">
    <property type="protein sequence ID" value="MCI3238577.1"/>
    <property type="molecule type" value="Genomic_DNA"/>
</dbReference>
<dbReference type="PANTHER" id="PTHR11085">
    <property type="entry name" value="NAD-DEPENDENT PROTEIN DEACYLASE SIRTUIN-5, MITOCHONDRIAL-RELATED"/>
    <property type="match status" value="1"/>
</dbReference>